<name>A0ABR2T5U9_9ROSI</name>
<comment type="caution">
    <text evidence="1">The sequence shown here is derived from an EMBL/GenBank/DDBJ whole genome shotgun (WGS) entry which is preliminary data.</text>
</comment>
<gene>
    <name evidence="1" type="ORF">V6N11_056917</name>
</gene>
<evidence type="ECO:0000313" key="2">
    <source>
        <dbReference type="Proteomes" id="UP001396334"/>
    </source>
</evidence>
<keyword evidence="2" id="KW-1185">Reference proteome</keyword>
<reference evidence="1 2" key="1">
    <citation type="journal article" date="2024" name="G3 (Bethesda)">
        <title>Genome assembly of Hibiscus sabdariffa L. provides insights into metabolisms of medicinal natural products.</title>
        <authorList>
            <person name="Kim T."/>
        </authorList>
    </citation>
    <scope>NUCLEOTIDE SEQUENCE [LARGE SCALE GENOMIC DNA]</scope>
    <source>
        <strain evidence="1">TK-2024</strain>
        <tissue evidence="1">Old leaves</tissue>
    </source>
</reference>
<protein>
    <submittedName>
        <fullName evidence="1">Uncharacterized protein</fullName>
    </submittedName>
</protein>
<accession>A0ABR2T5U9</accession>
<organism evidence="1 2">
    <name type="scientific">Hibiscus sabdariffa</name>
    <name type="common">roselle</name>
    <dbReference type="NCBI Taxonomy" id="183260"/>
    <lineage>
        <taxon>Eukaryota</taxon>
        <taxon>Viridiplantae</taxon>
        <taxon>Streptophyta</taxon>
        <taxon>Embryophyta</taxon>
        <taxon>Tracheophyta</taxon>
        <taxon>Spermatophyta</taxon>
        <taxon>Magnoliopsida</taxon>
        <taxon>eudicotyledons</taxon>
        <taxon>Gunneridae</taxon>
        <taxon>Pentapetalae</taxon>
        <taxon>rosids</taxon>
        <taxon>malvids</taxon>
        <taxon>Malvales</taxon>
        <taxon>Malvaceae</taxon>
        <taxon>Malvoideae</taxon>
        <taxon>Hibiscus</taxon>
    </lineage>
</organism>
<evidence type="ECO:0000313" key="1">
    <source>
        <dbReference type="EMBL" id="KAK9032659.1"/>
    </source>
</evidence>
<dbReference type="EMBL" id="JBBPBN010000009">
    <property type="protein sequence ID" value="KAK9032659.1"/>
    <property type="molecule type" value="Genomic_DNA"/>
</dbReference>
<sequence>MDRSGKGGVVSDGAIVGATGHVERPLGAVVTAVDTGPRGGVCSAGDLLDAAVGDRSRECNAIEFHQGTDIGHDYEIGFPDLGKGDSELVCGWVIRLWFQRWWWACWDITRKN</sequence>
<dbReference type="Proteomes" id="UP001396334">
    <property type="component" value="Unassembled WGS sequence"/>
</dbReference>
<proteinExistence type="predicted"/>